<feature type="transmembrane region" description="Helical" evidence="1">
    <location>
        <begin position="185"/>
        <end position="205"/>
    </location>
</feature>
<feature type="signal peptide" evidence="2">
    <location>
        <begin position="1"/>
        <end position="25"/>
    </location>
</feature>
<keyword evidence="1" id="KW-0472">Membrane</keyword>
<dbReference type="VEuPathDB" id="AmoebaDB:FDP41_003829"/>
<accession>A0A6A5BQ59</accession>
<dbReference type="VEuPathDB" id="AmoebaDB:NfTy_064090"/>
<name>A0A6A5BQ59_NAEFO</name>
<keyword evidence="2" id="KW-0732">Signal</keyword>
<dbReference type="VEuPathDB" id="AmoebaDB:NF0017870"/>
<organism evidence="3 4">
    <name type="scientific">Naegleria fowleri</name>
    <name type="common">Brain eating amoeba</name>
    <dbReference type="NCBI Taxonomy" id="5763"/>
    <lineage>
        <taxon>Eukaryota</taxon>
        <taxon>Discoba</taxon>
        <taxon>Heterolobosea</taxon>
        <taxon>Tetramitia</taxon>
        <taxon>Eutetramitia</taxon>
        <taxon>Vahlkampfiidae</taxon>
        <taxon>Naegleria</taxon>
    </lineage>
</organism>
<dbReference type="PROSITE" id="PS51257">
    <property type="entry name" value="PROKAR_LIPOPROTEIN"/>
    <property type="match status" value="1"/>
</dbReference>
<evidence type="ECO:0000256" key="1">
    <source>
        <dbReference type="SAM" id="Phobius"/>
    </source>
</evidence>
<gene>
    <name evidence="3" type="ORF">FDP41_003829</name>
</gene>
<evidence type="ECO:0000313" key="3">
    <source>
        <dbReference type="EMBL" id="KAF0977176.1"/>
    </source>
</evidence>
<proteinExistence type="predicted"/>
<dbReference type="AlphaFoldDB" id="A0A6A5BQ59"/>
<sequence length="209" mass="22859">MLPSRSSTFLLSIAAFLLILLACNAITSFIHAEFLVVETFQGLSCSTKPVHKKYTPFSYCQMLISICEIDLNYLFSTNASCTSTMPLSPKVGEFMTLEYPDSKCSENPSSVTVTALDTCIPSNNCSYMYKGCQSKVNYSDQNCQSEVRTSPISTMNCDHGATVLCNSNRSSSGYPRNISDGATELMLKSIIAIVVSVTVVMIFTFDSNL</sequence>
<keyword evidence="4" id="KW-1185">Reference proteome</keyword>
<comment type="caution">
    <text evidence="3">The sequence shown here is derived from an EMBL/GenBank/DDBJ whole genome shotgun (WGS) entry which is preliminary data.</text>
</comment>
<dbReference type="EMBL" id="VFQX01000035">
    <property type="protein sequence ID" value="KAF0977176.1"/>
    <property type="molecule type" value="Genomic_DNA"/>
</dbReference>
<keyword evidence="1" id="KW-1133">Transmembrane helix</keyword>
<reference evidence="3 4" key="1">
    <citation type="journal article" date="2019" name="Sci. Rep.">
        <title>Nanopore sequencing improves the draft genome of the human pathogenic amoeba Naegleria fowleri.</title>
        <authorList>
            <person name="Liechti N."/>
            <person name="Schurch N."/>
            <person name="Bruggmann R."/>
            <person name="Wittwer M."/>
        </authorList>
    </citation>
    <scope>NUCLEOTIDE SEQUENCE [LARGE SCALE GENOMIC DNA]</scope>
    <source>
        <strain evidence="3 4">ATCC 30894</strain>
    </source>
</reference>
<dbReference type="Proteomes" id="UP000444721">
    <property type="component" value="Unassembled WGS sequence"/>
</dbReference>
<feature type="chain" id="PRO_5025346492" evidence="2">
    <location>
        <begin position="26"/>
        <end position="209"/>
    </location>
</feature>
<evidence type="ECO:0000313" key="4">
    <source>
        <dbReference type="Proteomes" id="UP000444721"/>
    </source>
</evidence>
<protein>
    <submittedName>
        <fullName evidence="3">Uncharacterized protein</fullName>
    </submittedName>
</protein>
<dbReference type="RefSeq" id="XP_044561889.1">
    <property type="nucleotide sequence ID" value="XM_044707176.1"/>
</dbReference>
<dbReference type="GeneID" id="68111047"/>
<keyword evidence="1" id="KW-0812">Transmembrane</keyword>
<evidence type="ECO:0000256" key="2">
    <source>
        <dbReference type="SAM" id="SignalP"/>
    </source>
</evidence>